<dbReference type="GO" id="GO:0043565">
    <property type="term" value="F:sequence-specific DNA binding"/>
    <property type="evidence" value="ECO:0007669"/>
    <property type="project" value="InterPro"/>
</dbReference>
<dbReference type="Proteomes" id="UP001152755">
    <property type="component" value="Unassembled WGS sequence"/>
</dbReference>
<keyword evidence="6" id="KW-1185">Reference proteome</keyword>
<evidence type="ECO:0000256" key="1">
    <source>
        <dbReference type="ARBA" id="ARBA00023015"/>
    </source>
</evidence>
<dbReference type="PROSITE" id="PS01124">
    <property type="entry name" value="HTH_ARAC_FAMILY_2"/>
    <property type="match status" value="1"/>
</dbReference>
<evidence type="ECO:0000256" key="2">
    <source>
        <dbReference type="ARBA" id="ARBA00023125"/>
    </source>
</evidence>
<dbReference type="Pfam" id="PF12833">
    <property type="entry name" value="HTH_18"/>
    <property type="match status" value="1"/>
</dbReference>
<reference evidence="5" key="1">
    <citation type="submission" date="2022-08" db="EMBL/GenBank/DDBJ databases">
        <title>Genome analysis of Corynebacteriales strain.</title>
        <authorList>
            <person name="Lee S.D."/>
        </authorList>
    </citation>
    <scope>NUCLEOTIDE SEQUENCE</scope>
    <source>
        <strain evidence="5">D3-21</strain>
    </source>
</reference>
<dbReference type="AlphaFoldDB" id="A0A9X4RFG9"/>
<dbReference type="InterPro" id="IPR035418">
    <property type="entry name" value="AraC-bd_2"/>
</dbReference>
<dbReference type="RefSeq" id="WP_332520778.1">
    <property type="nucleotide sequence ID" value="NZ_JANRHA010000021.1"/>
</dbReference>
<keyword evidence="1" id="KW-0805">Transcription regulation</keyword>
<gene>
    <name evidence="5" type="ORF">NVS88_20890</name>
</gene>
<feature type="domain" description="HTH araC/xylS-type" evidence="4">
    <location>
        <begin position="210"/>
        <end position="311"/>
    </location>
</feature>
<evidence type="ECO:0000259" key="4">
    <source>
        <dbReference type="PROSITE" id="PS01124"/>
    </source>
</evidence>
<keyword evidence="2" id="KW-0238">DNA-binding</keyword>
<organism evidence="5 6">
    <name type="scientific">Speluncibacter jeojiensis</name>
    <dbReference type="NCBI Taxonomy" id="2710754"/>
    <lineage>
        <taxon>Bacteria</taxon>
        <taxon>Bacillati</taxon>
        <taxon>Actinomycetota</taxon>
        <taxon>Actinomycetes</taxon>
        <taxon>Mycobacteriales</taxon>
        <taxon>Speluncibacteraceae</taxon>
        <taxon>Speluncibacter</taxon>
    </lineage>
</organism>
<dbReference type="Gene3D" id="1.10.10.60">
    <property type="entry name" value="Homeodomain-like"/>
    <property type="match status" value="1"/>
</dbReference>
<dbReference type="Pfam" id="PF14525">
    <property type="entry name" value="AraC_binding_2"/>
    <property type="match status" value="1"/>
</dbReference>
<dbReference type="InterPro" id="IPR018060">
    <property type="entry name" value="HTH_AraC"/>
</dbReference>
<dbReference type="GO" id="GO:0003700">
    <property type="term" value="F:DNA-binding transcription factor activity"/>
    <property type="evidence" value="ECO:0007669"/>
    <property type="project" value="InterPro"/>
</dbReference>
<evidence type="ECO:0000256" key="3">
    <source>
        <dbReference type="ARBA" id="ARBA00023163"/>
    </source>
</evidence>
<dbReference type="SMART" id="SM00342">
    <property type="entry name" value="HTH_ARAC"/>
    <property type="match status" value="1"/>
</dbReference>
<dbReference type="InterPro" id="IPR050204">
    <property type="entry name" value="AraC_XylS_family_regulators"/>
</dbReference>
<evidence type="ECO:0000313" key="5">
    <source>
        <dbReference type="EMBL" id="MDG3017015.1"/>
    </source>
</evidence>
<keyword evidence="3" id="KW-0804">Transcription</keyword>
<name>A0A9X4RFG9_9ACTN</name>
<proteinExistence type="predicted"/>
<evidence type="ECO:0000313" key="6">
    <source>
        <dbReference type="Proteomes" id="UP001152755"/>
    </source>
</evidence>
<dbReference type="SUPFAM" id="SSF46689">
    <property type="entry name" value="Homeodomain-like"/>
    <property type="match status" value="1"/>
</dbReference>
<dbReference type="PANTHER" id="PTHR46796">
    <property type="entry name" value="HTH-TYPE TRANSCRIPTIONAL ACTIVATOR RHAS-RELATED"/>
    <property type="match status" value="1"/>
</dbReference>
<dbReference type="PANTHER" id="PTHR46796:SF6">
    <property type="entry name" value="ARAC SUBFAMILY"/>
    <property type="match status" value="1"/>
</dbReference>
<dbReference type="EMBL" id="JANRHA010000021">
    <property type="protein sequence ID" value="MDG3017015.1"/>
    <property type="molecule type" value="Genomic_DNA"/>
</dbReference>
<dbReference type="InterPro" id="IPR009057">
    <property type="entry name" value="Homeodomain-like_sf"/>
</dbReference>
<sequence length="318" mass="34300">MTGDIQFHRVGGGDDWRRLISTSFVPLGVETPRMASFTGELRHCAVDGVGWSTIRATAHRVWRSGHQAATPSDPSYKVSVLLRGSGILVQDGREAVLGAGAFAIYDSDRPYTLEFADDFESLVLMFPRSMLDLPAASVREVTAVATTPDDPLGRVVSPYLTGIGADLRILAGPGGARLTHAAIDLISTACAAHLGLCGDVRPDPHRQLVTRIRRYIDDHLDDPALDPPQIAAAHFISTRHLHNLFRAEGETVAAWVRQCRLERCRRDLVDPVLTGVSVGAIGARWGLDDPAHLSRIFKSAFGASPKQYRDAAVAGVGA</sequence>
<protein>
    <submittedName>
        <fullName evidence="5">Helix-turn-helix domain-containing protein</fullName>
    </submittedName>
</protein>
<comment type="caution">
    <text evidence="5">The sequence shown here is derived from an EMBL/GenBank/DDBJ whole genome shotgun (WGS) entry which is preliminary data.</text>
</comment>
<accession>A0A9X4RFG9</accession>